<protein>
    <submittedName>
        <fullName evidence="1">Uncharacterized protein</fullName>
    </submittedName>
</protein>
<gene>
    <name evidence="1" type="ORF">DPMN_180425</name>
</gene>
<reference evidence="1" key="2">
    <citation type="submission" date="2020-11" db="EMBL/GenBank/DDBJ databases">
        <authorList>
            <person name="McCartney M.A."/>
            <person name="Auch B."/>
            <person name="Kono T."/>
            <person name="Mallez S."/>
            <person name="Becker A."/>
            <person name="Gohl D.M."/>
            <person name="Silverstein K.A.T."/>
            <person name="Koren S."/>
            <person name="Bechman K.B."/>
            <person name="Herman A."/>
            <person name="Abrahante J.E."/>
            <person name="Garbe J."/>
        </authorList>
    </citation>
    <scope>NUCLEOTIDE SEQUENCE</scope>
    <source>
        <strain evidence="1">Duluth1</strain>
        <tissue evidence="1">Whole animal</tissue>
    </source>
</reference>
<reference evidence="1" key="1">
    <citation type="journal article" date="2019" name="bioRxiv">
        <title>The Genome of the Zebra Mussel, Dreissena polymorpha: A Resource for Invasive Species Research.</title>
        <authorList>
            <person name="McCartney M.A."/>
            <person name="Auch B."/>
            <person name="Kono T."/>
            <person name="Mallez S."/>
            <person name="Zhang Y."/>
            <person name="Obille A."/>
            <person name="Becker A."/>
            <person name="Abrahante J.E."/>
            <person name="Garbe J."/>
            <person name="Badalamenti J.P."/>
            <person name="Herman A."/>
            <person name="Mangelson H."/>
            <person name="Liachko I."/>
            <person name="Sullivan S."/>
            <person name="Sone E.D."/>
            <person name="Koren S."/>
            <person name="Silverstein K.A.T."/>
            <person name="Beckman K.B."/>
            <person name="Gohl D.M."/>
        </authorList>
    </citation>
    <scope>NUCLEOTIDE SEQUENCE</scope>
    <source>
        <strain evidence="1">Duluth1</strain>
        <tissue evidence="1">Whole animal</tissue>
    </source>
</reference>
<organism evidence="1 2">
    <name type="scientific">Dreissena polymorpha</name>
    <name type="common">Zebra mussel</name>
    <name type="synonym">Mytilus polymorpha</name>
    <dbReference type="NCBI Taxonomy" id="45954"/>
    <lineage>
        <taxon>Eukaryota</taxon>
        <taxon>Metazoa</taxon>
        <taxon>Spiralia</taxon>
        <taxon>Lophotrochozoa</taxon>
        <taxon>Mollusca</taxon>
        <taxon>Bivalvia</taxon>
        <taxon>Autobranchia</taxon>
        <taxon>Heteroconchia</taxon>
        <taxon>Euheterodonta</taxon>
        <taxon>Imparidentia</taxon>
        <taxon>Neoheterodontei</taxon>
        <taxon>Myida</taxon>
        <taxon>Dreissenoidea</taxon>
        <taxon>Dreissenidae</taxon>
        <taxon>Dreissena</taxon>
    </lineage>
</organism>
<keyword evidence="2" id="KW-1185">Reference proteome</keyword>
<proteinExistence type="predicted"/>
<sequence>MLLNVYEHVSIKEKKCTSEQPTEFNLAIPESKITTESGNTAKNSASYVSTVLEYTFFNGLFLILCLY</sequence>
<evidence type="ECO:0000313" key="2">
    <source>
        <dbReference type="Proteomes" id="UP000828390"/>
    </source>
</evidence>
<dbReference type="EMBL" id="JAIWYP010000009">
    <property type="protein sequence ID" value="KAH3778946.1"/>
    <property type="molecule type" value="Genomic_DNA"/>
</dbReference>
<evidence type="ECO:0000313" key="1">
    <source>
        <dbReference type="EMBL" id="KAH3778946.1"/>
    </source>
</evidence>
<dbReference type="Proteomes" id="UP000828390">
    <property type="component" value="Unassembled WGS sequence"/>
</dbReference>
<accession>A0A9D4EI33</accession>
<dbReference type="AlphaFoldDB" id="A0A9D4EI33"/>
<name>A0A9D4EI33_DREPO</name>
<comment type="caution">
    <text evidence="1">The sequence shown here is derived from an EMBL/GenBank/DDBJ whole genome shotgun (WGS) entry which is preliminary data.</text>
</comment>